<gene>
    <name evidence="1" type="ORF">ABDJ40_06960</name>
</gene>
<keyword evidence="2" id="KW-1185">Reference proteome</keyword>
<organism evidence="1 2">
    <name type="scientific">Roseateles flavus</name>
    <dbReference type="NCBI Taxonomy" id="3149041"/>
    <lineage>
        <taxon>Bacteria</taxon>
        <taxon>Pseudomonadati</taxon>
        <taxon>Pseudomonadota</taxon>
        <taxon>Betaproteobacteria</taxon>
        <taxon>Burkholderiales</taxon>
        <taxon>Sphaerotilaceae</taxon>
        <taxon>Roseateles</taxon>
    </lineage>
</organism>
<dbReference type="Proteomes" id="UP001462640">
    <property type="component" value="Unassembled WGS sequence"/>
</dbReference>
<name>A0ABV0GBS1_9BURK</name>
<protein>
    <submittedName>
        <fullName evidence="1">Uncharacterized protein</fullName>
    </submittedName>
</protein>
<dbReference type="EMBL" id="JBDPZC010000002">
    <property type="protein sequence ID" value="MEO3712504.1"/>
    <property type="molecule type" value="Genomic_DNA"/>
</dbReference>
<proteinExistence type="predicted"/>
<dbReference type="RefSeq" id="WP_347608006.1">
    <property type="nucleotide sequence ID" value="NZ_JBDPZC010000002.1"/>
</dbReference>
<comment type="caution">
    <text evidence="1">The sequence shown here is derived from an EMBL/GenBank/DDBJ whole genome shotgun (WGS) entry which is preliminary data.</text>
</comment>
<accession>A0ABV0GBS1</accession>
<evidence type="ECO:0000313" key="2">
    <source>
        <dbReference type="Proteomes" id="UP001462640"/>
    </source>
</evidence>
<sequence length="133" mass="15118">MHARDAYAAAVRARQSNRPGGFFVAEALLNASKAHAVEFTIWADAGLREVFERRHGLDDWQAWHASSWLVREVLGNTEETVLFERLQCAVHGHCHSANLLTEAERQRAEAAARQVLQDLQRQDWPRLIQGPRP</sequence>
<reference evidence="1 2" key="1">
    <citation type="submission" date="2024-05" db="EMBL/GenBank/DDBJ databases">
        <title>Roseateles sp. 2.12 16S ribosomal RNA gene Genome sequencing and assembly.</title>
        <authorList>
            <person name="Woo H."/>
        </authorList>
    </citation>
    <scope>NUCLEOTIDE SEQUENCE [LARGE SCALE GENOMIC DNA]</scope>
    <source>
        <strain evidence="1 2">2.12</strain>
    </source>
</reference>
<evidence type="ECO:0000313" key="1">
    <source>
        <dbReference type="EMBL" id="MEO3712504.1"/>
    </source>
</evidence>